<proteinExistence type="predicted"/>
<dbReference type="Pfam" id="PF05253">
    <property type="entry name" value="zf-U11-48K"/>
    <property type="match status" value="2"/>
</dbReference>
<sequence>MQSCLGPYAGSFGIDTNISYSTMADPSPNTMMTCPYNPAHQVEHYRMHIHLQKCRKQHPNCNKINCPFDTTHVVNDVEIDYHVSVCPKRHMLDNQLYITDDDYKPTVEIVSPPPVVISEENWEDENATSYKPDPSKKGPHVITKIKGATPSERRKARMEGIKNYRPPQ</sequence>
<feature type="compositionally biased region" description="Basic and acidic residues" evidence="4">
    <location>
        <begin position="151"/>
        <end position="162"/>
    </location>
</feature>
<dbReference type="PROSITE" id="PS51800">
    <property type="entry name" value="ZF_CHHC_U11_48K"/>
    <property type="match status" value="2"/>
</dbReference>
<evidence type="ECO:0000256" key="3">
    <source>
        <dbReference type="ARBA" id="ARBA00022833"/>
    </source>
</evidence>
<dbReference type="AlphaFoldDB" id="A0A8S3X4A7"/>
<dbReference type="OrthoDB" id="5839404at2759"/>
<dbReference type="Proteomes" id="UP000691718">
    <property type="component" value="Unassembled WGS sequence"/>
</dbReference>
<accession>A0A8S3X4A7</accession>
<reference evidence="6" key="1">
    <citation type="submission" date="2021-04" db="EMBL/GenBank/DDBJ databases">
        <authorList>
            <person name="Tunstrom K."/>
        </authorList>
    </citation>
    <scope>NUCLEOTIDE SEQUENCE</scope>
</reference>
<feature type="domain" description="CHHC U11-48K-type" evidence="5">
    <location>
        <begin position="63"/>
        <end position="90"/>
    </location>
</feature>
<feature type="domain" description="CHHC U11-48K-type" evidence="5">
    <location>
        <begin position="31"/>
        <end position="58"/>
    </location>
</feature>
<name>A0A8S3X4A7_PARAO</name>
<keyword evidence="3" id="KW-0862">Zinc</keyword>
<keyword evidence="1" id="KW-0479">Metal-binding</keyword>
<evidence type="ECO:0000256" key="2">
    <source>
        <dbReference type="ARBA" id="ARBA00022771"/>
    </source>
</evidence>
<evidence type="ECO:0000313" key="7">
    <source>
        <dbReference type="Proteomes" id="UP000691718"/>
    </source>
</evidence>
<protein>
    <submittedName>
        <fullName evidence="6">(apollo) hypothetical protein</fullName>
    </submittedName>
</protein>
<keyword evidence="2" id="KW-0863">Zinc-finger</keyword>
<evidence type="ECO:0000256" key="1">
    <source>
        <dbReference type="ARBA" id="ARBA00022723"/>
    </source>
</evidence>
<evidence type="ECO:0000259" key="5">
    <source>
        <dbReference type="PROSITE" id="PS51800"/>
    </source>
</evidence>
<dbReference type="EMBL" id="CAJQZP010000945">
    <property type="protein sequence ID" value="CAG5001266.1"/>
    <property type="molecule type" value="Genomic_DNA"/>
</dbReference>
<evidence type="ECO:0000313" key="6">
    <source>
        <dbReference type="EMBL" id="CAG5001266.1"/>
    </source>
</evidence>
<keyword evidence="7" id="KW-1185">Reference proteome</keyword>
<evidence type="ECO:0000256" key="4">
    <source>
        <dbReference type="SAM" id="MobiDB-lite"/>
    </source>
</evidence>
<comment type="caution">
    <text evidence="6">The sequence shown here is derived from an EMBL/GenBank/DDBJ whole genome shotgun (WGS) entry which is preliminary data.</text>
</comment>
<feature type="region of interest" description="Disordered" evidence="4">
    <location>
        <begin position="120"/>
        <end position="168"/>
    </location>
</feature>
<dbReference type="GO" id="GO:0008270">
    <property type="term" value="F:zinc ion binding"/>
    <property type="evidence" value="ECO:0007669"/>
    <property type="project" value="UniProtKB-KW"/>
</dbReference>
<gene>
    <name evidence="6" type="ORF">PAPOLLO_LOCUS13880</name>
</gene>
<dbReference type="InterPro" id="IPR022776">
    <property type="entry name" value="TRM13/UPF0224_CHHC_Znf_dom"/>
</dbReference>
<organism evidence="6 7">
    <name type="scientific">Parnassius apollo</name>
    <name type="common">Apollo butterfly</name>
    <name type="synonym">Papilio apollo</name>
    <dbReference type="NCBI Taxonomy" id="110799"/>
    <lineage>
        <taxon>Eukaryota</taxon>
        <taxon>Metazoa</taxon>
        <taxon>Ecdysozoa</taxon>
        <taxon>Arthropoda</taxon>
        <taxon>Hexapoda</taxon>
        <taxon>Insecta</taxon>
        <taxon>Pterygota</taxon>
        <taxon>Neoptera</taxon>
        <taxon>Endopterygota</taxon>
        <taxon>Lepidoptera</taxon>
        <taxon>Glossata</taxon>
        <taxon>Ditrysia</taxon>
        <taxon>Papilionoidea</taxon>
        <taxon>Papilionidae</taxon>
        <taxon>Parnassiinae</taxon>
        <taxon>Parnassini</taxon>
        <taxon>Parnassius</taxon>
        <taxon>Parnassius</taxon>
    </lineage>
</organism>